<evidence type="ECO:0000256" key="1">
    <source>
        <dbReference type="SAM" id="MobiDB-lite"/>
    </source>
</evidence>
<sequence length="103" mass="11433">MGKVQVRETSTSSSKSNIIEVDALKEEVTTLKGQLAIQEEQMRAQGEQMRAQLRVQGDKMKTYAKTVRDLVRAIQMSSLQISLPTPHLAPPSTSKPPRPTDTQ</sequence>
<feature type="region of interest" description="Disordered" evidence="1">
    <location>
        <begin position="81"/>
        <end position="103"/>
    </location>
</feature>
<protein>
    <submittedName>
        <fullName evidence="2">Uncharacterized protein</fullName>
    </submittedName>
</protein>
<proteinExistence type="predicted"/>
<keyword evidence="3" id="KW-1185">Reference proteome</keyword>
<reference evidence="3" key="2">
    <citation type="submission" date="2019-10" db="EMBL/GenBank/DDBJ databases">
        <title>A de novo genome assembly of a pear dwarfing rootstock.</title>
        <authorList>
            <person name="Wang F."/>
            <person name="Wang J."/>
            <person name="Li S."/>
            <person name="Zhang Y."/>
            <person name="Fang M."/>
            <person name="Ma L."/>
            <person name="Zhao Y."/>
            <person name="Jiang S."/>
        </authorList>
    </citation>
    <scope>NUCLEOTIDE SEQUENCE [LARGE SCALE GENOMIC DNA]</scope>
</reference>
<dbReference type="AlphaFoldDB" id="A0A5N5IAQ2"/>
<comment type="caution">
    <text evidence="2">The sequence shown here is derived from an EMBL/GenBank/DDBJ whole genome shotgun (WGS) entry which is preliminary data.</text>
</comment>
<feature type="compositionally biased region" description="Pro residues" evidence="1">
    <location>
        <begin position="87"/>
        <end position="103"/>
    </location>
</feature>
<evidence type="ECO:0000313" key="2">
    <source>
        <dbReference type="EMBL" id="KAB2635542.1"/>
    </source>
</evidence>
<evidence type="ECO:0000313" key="3">
    <source>
        <dbReference type="Proteomes" id="UP000327157"/>
    </source>
</evidence>
<accession>A0A5N5IAQ2</accession>
<gene>
    <name evidence="2" type="ORF">D8674_026076</name>
</gene>
<dbReference type="Proteomes" id="UP000327157">
    <property type="component" value="Chromosome 5"/>
</dbReference>
<reference evidence="2 3" key="1">
    <citation type="submission" date="2019-09" db="EMBL/GenBank/DDBJ databases">
        <authorList>
            <person name="Ou C."/>
        </authorList>
    </citation>
    <scope>NUCLEOTIDE SEQUENCE [LARGE SCALE GENOMIC DNA]</scope>
    <source>
        <strain evidence="2">S2</strain>
        <tissue evidence="2">Leaf</tissue>
    </source>
</reference>
<reference evidence="2 3" key="3">
    <citation type="submission" date="2019-11" db="EMBL/GenBank/DDBJ databases">
        <title>A de novo genome assembly of a pear dwarfing rootstock.</title>
        <authorList>
            <person name="Wang F."/>
            <person name="Wang J."/>
            <person name="Li S."/>
            <person name="Zhang Y."/>
            <person name="Fang M."/>
            <person name="Ma L."/>
            <person name="Zhao Y."/>
            <person name="Jiang S."/>
        </authorList>
    </citation>
    <scope>NUCLEOTIDE SEQUENCE [LARGE SCALE GENOMIC DNA]</scope>
    <source>
        <strain evidence="2">S2</strain>
        <tissue evidence="2">Leaf</tissue>
    </source>
</reference>
<organism evidence="2 3">
    <name type="scientific">Pyrus ussuriensis x Pyrus communis</name>
    <dbReference type="NCBI Taxonomy" id="2448454"/>
    <lineage>
        <taxon>Eukaryota</taxon>
        <taxon>Viridiplantae</taxon>
        <taxon>Streptophyta</taxon>
        <taxon>Embryophyta</taxon>
        <taxon>Tracheophyta</taxon>
        <taxon>Spermatophyta</taxon>
        <taxon>Magnoliopsida</taxon>
        <taxon>eudicotyledons</taxon>
        <taxon>Gunneridae</taxon>
        <taxon>Pentapetalae</taxon>
        <taxon>rosids</taxon>
        <taxon>fabids</taxon>
        <taxon>Rosales</taxon>
        <taxon>Rosaceae</taxon>
        <taxon>Amygdaloideae</taxon>
        <taxon>Maleae</taxon>
        <taxon>Pyrus</taxon>
    </lineage>
</organism>
<dbReference type="EMBL" id="SMOL01000004">
    <property type="protein sequence ID" value="KAB2635542.1"/>
    <property type="molecule type" value="Genomic_DNA"/>
</dbReference>
<name>A0A5N5IAQ2_9ROSA</name>